<evidence type="ECO:0000313" key="1">
    <source>
        <dbReference type="EMBL" id="OCX68213.1"/>
    </source>
</evidence>
<gene>
    <name evidence="1" type="ORF">A6P07_18490</name>
</gene>
<accession>A0A1C2HWS7</accession>
<dbReference type="Proteomes" id="UP000094893">
    <property type="component" value="Unassembled WGS sequence"/>
</dbReference>
<comment type="caution">
    <text evidence="1">The sequence shown here is derived from an EMBL/GenBank/DDBJ whole genome shotgun (WGS) entry which is preliminary data.</text>
</comment>
<proteinExistence type="predicted"/>
<dbReference type="RefSeq" id="WP_024895371.1">
    <property type="nucleotide sequence ID" value="NZ_LWRZ01000083.1"/>
</dbReference>
<sequence length="94" mass="10886">MQMYFNVRVKKSAGIQHLTVEDRSDKFFQSIREMRDEDILIAGSRRARRTKSAAQSDPLIPLAMVWSDPEQRRRLERLLRKGSYSALAGTIFDA</sequence>
<organism evidence="1 2">
    <name type="scientific">Acidithiobacillus thiooxidans</name>
    <name type="common">Thiobacillus thiooxidans</name>
    <dbReference type="NCBI Taxonomy" id="930"/>
    <lineage>
        <taxon>Bacteria</taxon>
        <taxon>Pseudomonadati</taxon>
        <taxon>Pseudomonadota</taxon>
        <taxon>Acidithiobacillia</taxon>
        <taxon>Acidithiobacillales</taxon>
        <taxon>Acidithiobacillaceae</taxon>
        <taxon>Acidithiobacillus</taxon>
    </lineage>
</organism>
<protein>
    <submittedName>
        <fullName evidence="1">Uncharacterized protein</fullName>
    </submittedName>
</protein>
<dbReference type="AlphaFoldDB" id="A0A1C2HWS7"/>
<name>A0A1C2HWS7_ACITH</name>
<evidence type="ECO:0000313" key="2">
    <source>
        <dbReference type="Proteomes" id="UP000094893"/>
    </source>
</evidence>
<reference evidence="1 2" key="1">
    <citation type="journal article" date="2016" name="Int. J. Mol. Sci.">
        <title>Comparative genomics of the extreme acidophile Acidithiobacillus thiooxidans reveals intraspecific divergence and niche adaptation.</title>
        <authorList>
            <person name="Zhang X."/>
            <person name="Feng X."/>
            <person name="Tao J."/>
            <person name="Ma L."/>
            <person name="Xiao Y."/>
            <person name="Liang Y."/>
            <person name="Liu X."/>
            <person name="Yin H."/>
        </authorList>
    </citation>
    <scope>NUCLEOTIDE SEQUENCE [LARGE SCALE GENOMIC DNA]</scope>
    <source>
        <strain evidence="1 2">A02</strain>
    </source>
</reference>
<dbReference type="EMBL" id="LWSA01000307">
    <property type="protein sequence ID" value="OCX68213.1"/>
    <property type="molecule type" value="Genomic_DNA"/>
</dbReference>